<comment type="caution">
    <text evidence="4">The sequence shown here is derived from an EMBL/GenBank/DDBJ whole genome shotgun (WGS) entry which is preliminary data.</text>
</comment>
<keyword evidence="4" id="KW-0808">Transferase</keyword>
<dbReference type="RefSeq" id="WP_234866433.1">
    <property type="nucleotide sequence ID" value="NZ_JAKEVY010000003.1"/>
</dbReference>
<keyword evidence="1" id="KW-0175">Coiled coil</keyword>
<feature type="domain" description="Signal transduction histidine kinase internal region" evidence="3">
    <location>
        <begin position="183"/>
        <end position="260"/>
    </location>
</feature>
<dbReference type="InterPro" id="IPR050640">
    <property type="entry name" value="Bact_2-comp_sensor_kinase"/>
</dbReference>
<keyword evidence="2" id="KW-0812">Transmembrane</keyword>
<dbReference type="Pfam" id="PF06580">
    <property type="entry name" value="His_kinase"/>
    <property type="match status" value="1"/>
</dbReference>
<dbReference type="EMBL" id="JAKEVY010000003">
    <property type="protein sequence ID" value="MCF1715480.1"/>
    <property type="molecule type" value="Genomic_DNA"/>
</dbReference>
<evidence type="ECO:0000313" key="4">
    <source>
        <dbReference type="EMBL" id="MCF1715480.1"/>
    </source>
</evidence>
<sequence length="366" mass="42303">MTKTTSMNPEARATKADFFPTKLPEKESRINDVGFRVILIPFCGIVIPLVTSLVPHHQFSLLQIKLSYLYTIGIAFIIWEGNRFLLFTLRSYFNWFNQPVKKILALLLVIPFFTIPATVLLLVGWYHLFLQGEINWNTIWNNSLIILISVIFIVHVYETVFLVKESESEMLRNATLERARAEAELQALKNQIDPHFMFNSLNTLSHLISSDPRKAQVFNDTLADVYRYILQNKSRDLVLLQEELDFMDNYIALLKIRFDDCILVNKNIPASSIDQFVLPPISLQILIENAIKHNEFSKSQPLLIKIQESGGELHITNEVREKKVRQSNGIGLNNLLERFRLITSRPVSIEKNNTHFSVRLPLLTLR</sequence>
<organism evidence="4 5">
    <name type="scientific">Flavihumibacter fluminis</name>
    <dbReference type="NCBI Taxonomy" id="2909236"/>
    <lineage>
        <taxon>Bacteria</taxon>
        <taxon>Pseudomonadati</taxon>
        <taxon>Bacteroidota</taxon>
        <taxon>Chitinophagia</taxon>
        <taxon>Chitinophagales</taxon>
        <taxon>Chitinophagaceae</taxon>
        <taxon>Flavihumibacter</taxon>
    </lineage>
</organism>
<feature type="transmembrane region" description="Helical" evidence="2">
    <location>
        <begin position="33"/>
        <end position="54"/>
    </location>
</feature>
<keyword evidence="5" id="KW-1185">Reference proteome</keyword>
<keyword evidence="2" id="KW-0472">Membrane</keyword>
<keyword evidence="4" id="KW-0418">Kinase</keyword>
<dbReference type="InterPro" id="IPR010559">
    <property type="entry name" value="Sig_transdc_His_kin_internal"/>
</dbReference>
<evidence type="ECO:0000259" key="3">
    <source>
        <dbReference type="Pfam" id="PF06580"/>
    </source>
</evidence>
<dbReference type="PANTHER" id="PTHR34220">
    <property type="entry name" value="SENSOR HISTIDINE KINASE YPDA"/>
    <property type="match status" value="1"/>
</dbReference>
<dbReference type="PANTHER" id="PTHR34220:SF7">
    <property type="entry name" value="SENSOR HISTIDINE KINASE YPDA"/>
    <property type="match status" value="1"/>
</dbReference>
<evidence type="ECO:0000313" key="5">
    <source>
        <dbReference type="Proteomes" id="UP001200145"/>
    </source>
</evidence>
<feature type="transmembrane region" description="Helical" evidence="2">
    <location>
        <begin position="66"/>
        <end position="82"/>
    </location>
</feature>
<feature type="transmembrane region" description="Helical" evidence="2">
    <location>
        <begin position="139"/>
        <end position="163"/>
    </location>
</feature>
<keyword evidence="2" id="KW-1133">Transmembrane helix</keyword>
<dbReference type="GO" id="GO:0016301">
    <property type="term" value="F:kinase activity"/>
    <property type="evidence" value="ECO:0007669"/>
    <property type="project" value="UniProtKB-KW"/>
</dbReference>
<gene>
    <name evidence="4" type="ORF">L0U88_12660</name>
</gene>
<feature type="coiled-coil region" evidence="1">
    <location>
        <begin position="164"/>
        <end position="191"/>
    </location>
</feature>
<reference evidence="4 5" key="1">
    <citation type="submission" date="2022-01" db="EMBL/GenBank/DDBJ databases">
        <title>Flavihumibacter sp. nov., isolated from sediment of a river.</title>
        <authorList>
            <person name="Liu H."/>
        </authorList>
    </citation>
    <scope>NUCLEOTIDE SEQUENCE [LARGE SCALE GENOMIC DNA]</scope>
    <source>
        <strain evidence="4 5">RY-1</strain>
    </source>
</reference>
<dbReference type="Proteomes" id="UP001200145">
    <property type="component" value="Unassembled WGS sequence"/>
</dbReference>
<proteinExistence type="predicted"/>
<name>A0ABS9BJH6_9BACT</name>
<evidence type="ECO:0000256" key="1">
    <source>
        <dbReference type="SAM" id="Coils"/>
    </source>
</evidence>
<evidence type="ECO:0000256" key="2">
    <source>
        <dbReference type="SAM" id="Phobius"/>
    </source>
</evidence>
<feature type="transmembrane region" description="Helical" evidence="2">
    <location>
        <begin position="103"/>
        <end position="127"/>
    </location>
</feature>
<accession>A0ABS9BJH6</accession>
<protein>
    <submittedName>
        <fullName evidence="4">Histidine kinase</fullName>
    </submittedName>
</protein>